<evidence type="ECO:0000313" key="2">
    <source>
        <dbReference type="EMBL" id="KAK2145121.1"/>
    </source>
</evidence>
<proteinExistence type="predicted"/>
<accession>A0AAD9MV97</accession>
<protein>
    <submittedName>
        <fullName evidence="2">Uncharacterized protein</fullName>
    </submittedName>
</protein>
<dbReference type="Proteomes" id="UP001208570">
    <property type="component" value="Unassembled WGS sequence"/>
</dbReference>
<keyword evidence="3" id="KW-1185">Reference proteome</keyword>
<dbReference type="AlphaFoldDB" id="A0AAD9MV97"/>
<reference evidence="2" key="1">
    <citation type="journal article" date="2023" name="Mol. Biol. Evol.">
        <title>Third-Generation Sequencing Reveals the Adaptive Role of the Epigenome in Three Deep-Sea Polychaetes.</title>
        <authorList>
            <person name="Perez M."/>
            <person name="Aroh O."/>
            <person name="Sun Y."/>
            <person name="Lan Y."/>
            <person name="Juniper S.K."/>
            <person name="Young C.R."/>
            <person name="Angers B."/>
            <person name="Qian P.Y."/>
        </authorList>
    </citation>
    <scope>NUCLEOTIDE SEQUENCE</scope>
    <source>
        <strain evidence="2">P08H-3</strain>
    </source>
</reference>
<feature type="region of interest" description="Disordered" evidence="1">
    <location>
        <begin position="229"/>
        <end position="253"/>
    </location>
</feature>
<name>A0AAD9MV97_9ANNE</name>
<comment type="caution">
    <text evidence="2">The sequence shown here is derived from an EMBL/GenBank/DDBJ whole genome shotgun (WGS) entry which is preliminary data.</text>
</comment>
<evidence type="ECO:0000256" key="1">
    <source>
        <dbReference type="SAM" id="MobiDB-lite"/>
    </source>
</evidence>
<sequence>MTTAGPDTLSGRHLLQIIIGRYYTALLYKGVENLVTTSTGTSDYSLTAEKSQYSEVFRARLSGQMALLLYASYVLLVLADFTIGEECNPCEVYSDPTSPVLACGTSTDASLWTHMYQDCENSKSNPNQLKFHLTNLVSFCKSKGLNINVDFNVCPPAKVENGCNTCGDLTAKIGGIKDCAKSLPTMIWSNIIMDCMGYEKRGDIAGRDILMTNVEMLCTAKGKPITLDCPTLPQTTETPPTPTPSSASFTSPQDESVADLTVPPETFPVVIVTEPSEPTCDPCDFSSSKCYQEMSGKIKSAIDKDCDSVDGEDDYNDLLKNLALVCEKKGKKLTSVSRSSVSFTESPVTPPQDESVADLTVPPETFPVVIVTEPSEPTCDPCDFSSSKCYQEMSGKIKSAIDKDCDSVDGEDDYNDLLKNLALVCEKKGKSPIEAKECGN</sequence>
<feature type="compositionally biased region" description="Low complexity" evidence="1">
    <location>
        <begin position="230"/>
        <end position="252"/>
    </location>
</feature>
<organism evidence="2 3">
    <name type="scientific">Paralvinella palmiformis</name>
    <dbReference type="NCBI Taxonomy" id="53620"/>
    <lineage>
        <taxon>Eukaryota</taxon>
        <taxon>Metazoa</taxon>
        <taxon>Spiralia</taxon>
        <taxon>Lophotrochozoa</taxon>
        <taxon>Annelida</taxon>
        <taxon>Polychaeta</taxon>
        <taxon>Sedentaria</taxon>
        <taxon>Canalipalpata</taxon>
        <taxon>Terebellida</taxon>
        <taxon>Terebelliformia</taxon>
        <taxon>Alvinellidae</taxon>
        <taxon>Paralvinella</taxon>
    </lineage>
</organism>
<dbReference type="EMBL" id="JAODUP010000701">
    <property type="protein sequence ID" value="KAK2145121.1"/>
    <property type="molecule type" value="Genomic_DNA"/>
</dbReference>
<evidence type="ECO:0000313" key="3">
    <source>
        <dbReference type="Proteomes" id="UP001208570"/>
    </source>
</evidence>
<gene>
    <name evidence="2" type="ORF">LSH36_701g01023</name>
</gene>